<keyword evidence="9" id="KW-1185">Reference proteome</keyword>
<sequence>MEEGIAYGVLTQDWGGYRKLVAYLSKLLDSVVRGWPACVQVIAATATLIEDTQKLTLRKKIQVHTPHDVKTALSQKAPQWLTDSRILKYEVILISTEGLELVTSKCLNPTQFLIGELLTDLEHDCLEVIEMQTKVIEDLEDELLPYGRILFTDGSSRVIVGKRASGYAIIDGQNMKVEEKEEATLKLVCPVL</sequence>
<reference evidence="8" key="1">
    <citation type="submission" date="2019-04" db="EMBL/GenBank/DDBJ databases">
        <title>Genome assembly of Zosterops borbonicus 15179.</title>
        <authorList>
            <person name="Leroy T."/>
            <person name="Anselmetti Y."/>
            <person name="Tilak M.-K."/>
            <person name="Nabholz B."/>
        </authorList>
    </citation>
    <scope>NUCLEOTIDE SEQUENCE</scope>
    <source>
        <strain evidence="8">HGM_15179</strain>
        <tissue evidence="8">Muscle</tissue>
    </source>
</reference>
<gene>
    <name evidence="8" type="ORF">HGM15179_019873</name>
</gene>
<evidence type="ECO:0000256" key="2">
    <source>
        <dbReference type="ARBA" id="ARBA00022695"/>
    </source>
</evidence>
<dbReference type="GO" id="GO:0003964">
    <property type="term" value="F:RNA-directed DNA polymerase activity"/>
    <property type="evidence" value="ECO:0007669"/>
    <property type="project" value="UniProtKB-KW"/>
</dbReference>
<evidence type="ECO:0000256" key="4">
    <source>
        <dbReference type="ARBA" id="ARBA00022759"/>
    </source>
</evidence>
<evidence type="ECO:0000256" key="3">
    <source>
        <dbReference type="ARBA" id="ARBA00022722"/>
    </source>
</evidence>
<keyword evidence="5" id="KW-0378">Hydrolase</keyword>
<keyword evidence="1" id="KW-0808">Transferase</keyword>
<evidence type="ECO:0000313" key="9">
    <source>
        <dbReference type="Proteomes" id="UP000796761"/>
    </source>
</evidence>
<dbReference type="InterPro" id="IPR043502">
    <property type="entry name" value="DNA/RNA_pol_sf"/>
</dbReference>
<dbReference type="Gene3D" id="3.30.420.10">
    <property type="entry name" value="Ribonuclease H-like superfamily/Ribonuclease H"/>
    <property type="match status" value="1"/>
</dbReference>
<dbReference type="EMBL" id="SWJQ01001883">
    <property type="protein sequence ID" value="TRZ07234.1"/>
    <property type="molecule type" value="Genomic_DNA"/>
</dbReference>
<evidence type="ECO:0000256" key="5">
    <source>
        <dbReference type="ARBA" id="ARBA00022801"/>
    </source>
</evidence>
<dbReference type="GO" id="GO:0004519">
    <property type="term" value="F:endonuclease activity"/>
    <property type="evidence" value="ECO:0007669"/>
    <property type="project" value="UniProtKB-KW"/>
</dbReference>
<evidence type="ECO:0000256" key="6">
    <source>
        <dbReference type="ARBA" id="ARBA00022918"/>
    </source>
</evidence>
<feature type="domain" description="Reverse transcriptase RNase H-like" evidence="7">
    <location>
        <begin position="8"/>
        <end position="92"/>
    </location>
</feature>
<comment type="caution">
    <text evidence="8">The sequence shown here is derived from an EMBL/GenBank/DDBJ whole genome shotgun (WGS) entry which is preliminary data.</text>
</comment>
<dbReference type="InterPro" id="IPR036397">
    <property type="entry name" value="RNaseH_sf"/>
</dbReference>
<dbReference type="AlphaFoldDB" id="A0A8K1DAN8"/>
<accession>A0A8K1DAN8</accession>
<proteinExistence type="predicted"/>
<evidence type="ECO:0000256" key="1">
    <source>
        <dbReference type="ARBA" id="ARBA00022679"/>
    </source>
</evidence>
<evidence type="ECO:0000259" key="7">
    <source>
        <dbReference type="Pfam" id="PF17917"/>
    </source>
</evidence>
<dbReference type="Gene3D" id="3.10.20.370">
    <property type="match status" value="1"/>
</dbReference>
<dbReference type="GO" id="GO:0003676">
    <property type="term" value="F:nucleic acid binding"/>
    <property type="evidence" value="ECO:0007669"/>
    <property type="project" value="InterPro"/>
</dbReference>
<dbReference type="SUPFAM" id="SSF56672">
    <property type="entry name" value="DNA/RNA polymerases"/>
    <property type="match status" value="1"/>
</dbReference>
<keyword evidence="2" id="KW-0548">Nucleotidyltransferase</keyword>
<keyword evidence="4" id="KW-0255">Endonuclease</keyword>
<dbReference type="Proteomes" id="UP000796761">
    <property type="component" value="Unassembled WGS sequence"/>
</dbReference>
<organism evidence="8 9">
    <name type="scientific">Zosterops borbonicus</name>
    <dbReference type="NCBI Taxonomy" id="364589"/>
    <lineage>
        <taxon>Eukaryota</taxon>
        <taxon>Metazoa</taxon>
        <taxon>Chordata</taxon>
        <taxon>Craniata</taxon>
        <taxon>Vertebrata</taxon>
        <taxon>Euteleostomi</taxon>
        <taxon>Archelosauria</taxon>
        <taxon>Archosauria</taxon>
        <taxon>Dinosauria</taxon>
        <taxon>Saurischia</taxon>
        <taxon>Theropoda</taxon>
        <taxon>Coelurosauria</taxon>
        <taxon>Aves</taxon>
        <taxon>Neognathae</taxon>
        <taxon>Neoaves</taxon>
        <taxon>Telluraves</taxon>
        <taxon>Australaves</taxon>
        <taxon>Passeriformes</taxon>
        <taxon>Sylvioidea</taxon>
        <taxon>Zosteropidae</taxon>
        <taxon>Zosterops</taxon>
    </lineage>
</organism>
<protein>
    <recommendedName>
        <fullName evidence="7">Reverse transcriptase RNase H-like domain-containing protein</fullName>
    </recommendedName>
</protein>
<dbReference type="OrthoDB" id="9217845at2759"/>
<dbReference type="Pfam" id="PF17917">
    <property type="entry name" value="RT_RNaseH"/>
    <property type="match status" value="1"/>
</dbReference>
<keyword evidence="6" id="KW-0695">RNA-directed DNA polymerase</keyword>
<dbReference type="InterPro" id="IPR041373">
    <property type="entry name" value="RT_RNaseH"/>
</dbReference>
<keyword evidence="3" id="KW-0540">Nuclease</keyword>
<evidence type="ECO:0000313" key="8">
    <source>
        <dbReference type="EMBL" id="TRZ07234.1"/>
    </source>
</evidence>
<dbReference type="GO" id="GO:0016787">
    <property type="term" value="F:hydrolase activity"/>
    <property type="evidence" value="ECO:0007669"/>
    <property type="project" value="UniProtKB-KW"/>
</dbReference>
<name>A0A8K1DAN8_9PASS</name>